<organism evidence="1 2">
    <name type="scientific">Natronomonas aquatica</name>
    <dbReference type="NCBI Taxonomy" id="2841590"/>
    <lineage>
        <taxon>Archaea</taxon>
        <taxon>Methanobacteriati</taxon>
        <taxon>Methanobacteriota</taxon>
        <taxon>Stenosarchaea group</taxon>
        <taxon>Halobacteria</taxon>
        <taxon>Halobacteriales</taxon>
        <taxon>Natronomonadaceae</taxon>
        <taxon>Natronomonas</taxon>
    </lineage>
</organism>
<sequence>MTQPPNDDLSSSQTDRWSEYKTTATALLKNYGPERYEFINIGDWPDEMQLHRLVLSNPANDAAVARLDRDAVPDGTDAAAIVQPADYTAPILCSPFSEIDDPETLSDAGTLVYELLEILTFIVTSPHPENGNRSEMANLVRRLHETHEYPLADIKERLIPLAQQRGDLPLGYWERDTTVHAVTVDIVLNCLSE</sequence>
<accession>A0A9R1CUG7</accession>
<evidence type="ECO:0000313" key="2">
    <source>
        <dbReference type="Proteomes" id="UP001139494"/>
    </source>
</evidence>
<protein>
    <submittedName>
        <fullName evidence="1">Uncharacterized protein</fullName>
    </submittedName>
</protein>
<name>A0A9R1CUG7_9EURY</name>
<evidence type="ECO:0000313" key="1">
    <source>
        <dbReference type="EMBL" id="MCQ4334115.1"/>
    </source>
</evidence>
<dbReference type="Proteomes" id="UP001139494">
    <property type="component" value="Unassembled WGS sequence"/>
</dbReference>
<comment type="caution">
    <text evidence="1">The sequence shown here is derived from an EMBL/GenBank/DDBJ whole genome shotgun (WGS) entry which is preliminary data.</text>
</comment>
<proteinExistence type="predicted"/>
<gene>
    <name evidence="1" type="ORF">KM295_11615</name>
</gene>
<dbReference type="RefSeq" id="WP_256030151.1">
    <property type="nucleotide sequence ID" value="NZ_JAHLKM010000017.1"/>
</dbReference>
<dbReference type="AlphaFoldDB" id="A0A9R1CUG7"/>
<reference evidence="1" key="1">
    <citation type="journal article" date="2023" name="Front. Microbiol.">
        <title>Genomic-based phylogenetic and metabolic analyses of the genus Natronomonas, and description of Natronomonas aquatica sp. nov.</title>
        <authorList>
            <person name="Garcia-Roldan A."/>
            <person name="Duran-Viseras A."/>
            <person name="de la Haba R.R."/>
            <person name="Corral P."/>
            <person name="Sanchez-Porro C."/>
            <person name="Ventosa A."/>
        </authorList>
    </citation>
    <scope>NUCLEOTIDE SEQUENCE</scope>
    <source>
        <strain evidence="1">F2-12</strain>
    </source>
</reference>
<keyword evidence="2" id="KW-1185">Reference proteome</keyword>
<dbReference type="EMBL" id="JAHLKM010000017">
    <property type="protein sequence ID" value="MCQ4334115.1"/>
    <property type="molecule type" value="Genomic_DNA"/>
</dbReference>